<keyword evidence="1" id="KW-0732">Signal</keyword>
<dbReference type="InterPro" id="IPR010104">
    <property type="entry name" value="TonB_rcpt_bac"/>
</dbReference>
<dbReference type="EMBL" id="LSNE01000007">
    <property type="protein sequence ID" value="KXI28347.1"/>
    <property type="molecule type" value="Genomic_DNA"/>
</dbReference>
<dbReference type="Gene3D" id="2.170.130.10">
    <property type="entry name" value="TonB-dependent receptor, plug domain"/>
    <property type="match status" value="1"/>
</dbReference>
<reference evidence="4" key="1">
    <citation type="submission" date="2016-02" db="EMBL/GenBank/DDBJ databases">
        <authorList>
            <person name="Schultz-Johansen M."/>
            <person name="Glaring M.A."/>
            <person name="Bech P.K."/>
            <person name="Stougaard P."/>
        </authorList>
    </citation>
    <scope>NUCLEOTIDE SEQUENCE [LARGE SCALE GENOMIC DNA]</scope>
    <source>
        <strain evidence="4">S66</strain>
    </source>
</reference>
<protein>
    <submittedName>
        <fullName evidence="3">TonB-dependent receptor</fullName>
    </submittedName>
</protein>
<accession>A0A135ZZH2</accession>
<keyword evidence="4" id="KW-1185">Reference proteome</keyword>
<evidence type="ECO:0000256" key="1">
    <source>
        <dbReference type="SAM" id="SignalP"/>
    </source>
</evidence>
<dbReference type="NCBIfam" id="TIGR01782">
    <property type="entry name" value="TonB-Xanth-Caul"/>
    <property type="match status" value="1"/>
</dbReference>
<gene>
    <name evidence="3" type="ORF">AX660_18440</name>
</gene>
<dbReference type="Pfam" id="PF07715">
    <property type="entry name" value="Plug"/>
    <property type="match status" value="1"/>
</dbReference>
<dbReference type="STRING" id="1799789.AX660_18440"/>
<dbReference type="OrthoDB" id="8727862at2"/>
<dbReference type="PANTHER" id="PTHR40980">
    <property type="entry name" value="PLUG DOMAIN-CONTAINING PROTEIN"/>
    <property type="match status" value="1"/>
</dbReference>
<keyword evidence="3" id="KW-0675">Receptor</keyword>
<feature type="chain" id="PRO_5007469156" evidence="1">
    <location>
        <begin position="28"/>
        <end position="969"/>
    </location>
</feature>
<sequence length="969" mass="104740">MKNSHKFKPAMLSLAISTALLTGAVVAQETPVSDDNSVEVIAVSGIRGSLIRAQAVKQDNASIVEALSAEDIGKLPDSSIAESLSRLPGLSGERVGGRTSGISVRGFKEDFTGTSLNGRELIGIGDNRGVEYDLYPSEIMTGATIYKTTDASLMVQGIGGTVDLQTVRPLQAQETLTLNGNYEISGSNADNPEFDNKGHRLSLSFVEKFADDTIGLAVALATSESPNNQRKYGVWGYSENDAGQITPSGLDTQAISTVLKRDTVSAVLQFRPTDNLDIIVDALNIDYSDSGVIRGFIEPFNATNVSGSGINTTGTQVGVNPVLRTDPAQKDGDLKVYGLNLNYHVNDNWSVEFDLANSKSTKRDLRGESYAGLARNGALTSDEFGTRTFEMSADGVYFTNSSGLDAFSDPAALQLAGPQEWGGGLANLASQFETDVLKANGDPYSYFNAQDGFLNYADFSEKLTTVKFEVVGLLEGDFFTKVTAGVNLSDRYKDKENKGFFATADDYPYSSAIPTAYLYKGLADLTWAGLGYVVAYDGFAPYNDGTYTLNDAGLLEPDRLGDTYKVDEEVTTLYVKADFETEVAGFPVMGNLGLQYVKTDQSSSGYTGVVGANFAVCDADNNQQIDTDCETTLGTTYNHVLPSINLSVEVADNKFLRVAANKTISRARIDQMKASGFVKFDQNIDLIAIPNSQAAVTEYGSPWSKFAGNPLLKPLESNNFDVSFENYFEEEGYISLAVFYKDLVNWTRDGNLMINFRNDETNNGADYFIPGFHDREVTNSGLYGPANVQYNAGDTVTPPDFGTFSYFEDGLTGTVKGAELTANIPMNVLSDALDGFGIAASATILSAELEDGSPIPGQSDKTYSLTAYYAMGGFEVRVAGTDRSSYSTYQRGGSNKIETATRNGVTLVDAQISYDFEDSDVDYLNGLRVSLQGTNLTDVDEETVDDNGIVTLRRQFGPSYMLNFNYSFY</sequence>
<organism evidence="3 4">
    <name type="scientific">Paraglaciecola hydrolytica</name>
    <dbReference type="NCBI Taxonomy" id="1799789"/>
    <lineage>
        <taxon>Bacteria</taxon>
        <taxon>Pseudomonadati</taxon>
        <taxon>Pseudomonadota</taxon>
        <taxon>Gammaproteobacteria</taxon>
        <taxon>Alteromonadales</taxon>
        <taxon>Alteromonadaceae</taxon>
        <taxon>Paraglaciecola</taxon>
    </lineage>
</organism>
<dbReference type="Proteomes" id="UP000070299">
    <property type="component" value="Unassembled WGS sequence"/>
</dbReference>
<dbReference type="PANTHER" id="PTHR40980:SF3">
    <property type="entry name" value="TONB-DEPENDENT RECEPTOR-LIKE BETA-BARREL DOMAIN-CONTAINING PROTEIN"/>
    <property type="match status" value="1"/>
</dbReference>
<dbReference type="InterPro" id="IPR012910">
    <property type="entry name" value="Plug_dom"/>
</dbReference>
<comment type="caution">
    <text evidence="3">The sequence shown here is derived from an EMBL/GenBank/DDBJ whole genome shotgun (WGS) entry which is preliminary data.</text>
</comment>
<evidence type="ECO:0000313" key="3">
    <source>
        <dbReference type="EMBL" id="KXI28347.1"/>
    </source>
</evidence>
<evidence type="ECO:0000313" key="4">
    <source>
        <dbReference type="Proteomes" id="UP000070299"/>
    </source>
</evidence>
<proteinExistence type="predicted"/>
<dbReference type="SUPFAM" id="SSF56935">
    <property type="entry name" value="Porins"/>
    <property type="match status" value="1"/>
</dbReference>
<feature type="signal peptide" evidence="1">
    <location>
        <begin position="1"/>
        <end position="27"/>
    </location>
</feature>
<name>A0A135ZZH2_9ALTE</name>
<feature type="domain" description="TonB-dependent receptor plug" evidence="2">
    <location>
        <begin position="57"/>
        <end position="160"/>
    </location>
</feature>
<evidence type="ECO:0000259" key="2">
    <source>
        <dbReference type="Pfam" id="PF07715"/>
    </source>
</evidence>
<dbReference type="InterPro" id="IPR037066">
    <property type="entry name" value="Plug_dom_sf"/>
</dbReference>
<dbReference type="RefSeq" id="WP_068378536.1">
    <property type="nucleotide sequence ID" value="NZ_LSNE01000007.1"/>
</dbReference>
<dbReference type="AlphaFoldDB" id="A0A135ZZH2"/>